<keyword evidence="2" id="KW-0560">Oxidoreductase</keyword>
<comment type="similarity">
    <text evidence="1">Belongs to the HMG-CoA reductase family.</text>
</comment>
<dbReference type="InterPro" id="IPR009029">
    <property type="entry name" value="HMG_CoA_Rdtase_sub-bd_dom_sf"/>
</dbReference>
<sequence length="389" mass="41414">MSEHFSRNDMQQRVGVVKKLAGPGYEDLQTALTEEQVAGNIENFVGAVPVPLGLCGPVEILGEHANGSFIVPMATLEGTLVASYSRGVKAMNMSGGCETLVYGDAFLRGVQFNTASLGDAVRLFTWCKQKEAEIRKLTARDSNHLRPLEITYEHMGSSVLLSISCDTGDAMGSNMSSKAISEVANYITAHSGLVQDCVLPYPEDKKFLPARRKGKKVVARTVLRRDVVAAVTRTSLERLHHFVADYKNLLALHGSYSLNIHAANGLAGMFQAFGQDMAYLAECSQAIVDTRFIDKDKLEVSVTLPTLIVGTVGGGTGLPAYQATLSMVGCAGSGKAKKLAEIMTSVVLAGEIGCAAAQCAHEFVTAHETLGKNRPLESVGSGAAHSVLH</sequence>
<dbReference type="PROSITE" id="PS00318">
    <property type="entry name" value="HMG_COA_REDUCTASE_2"/>
    <property type="match status" value="1"/>
</dbReference>
<evidence type="ECO:0000256" key="2">
    <source>
        <dbReference type="ARBA" id="ARBA00023002"/>
    </source>
</evidence>
<dbReference type="InterPro" id="IPR002202">
    <property type="entry name" value="HMG_CoA_Rdtase"/>
</dbReference>
<gene>
    <name evidence="3" type="primary">hmgA_1</name>
    <name evidence="3" type="ORF">GCM10009863_21090</name>
</gene>
<dbReference type="InterPro" id="IPR023076">
    <property type="entry name" value="HMG_CoA_Rdtase_CS"/>
</dbReference>
<dbReference type="InterPro" id="IPR009023">
    <property type="entry name" value="HMG_CoA_Rdtase_NAD(P)-bd_sf"/>
</dbReference>
<dbReference type="PANTHER" id="PTHR10572:SF24">
    <property type="entry name" value="3-HYDROXY-3-METHYLGLUTARYL-COENZYME A REDUCTASE"/>
    <property type="match status" value="1"/>
</dbReference>
<evidence type="ECO:0000313" key="4">
    <source>
        <dbReference type="Proteomes" id="UP001501447"/>
    </source>
</evidence>
<comment type="caution">
    <text evidence="3">The sequence shown here is derived from an EMBL/GenBank/DDBJ whole genome shotgun (WGS) entry which is preliminary data.</text>
</comment>
<keyword evidence="4" id="KW-1185">Reference proteome</keyword>
<dbReference type="SUPFAM" id="SSF56542">
    <property type="entry name" value="Substrate-binding domain of HMG-CoA reductase"/>
    <property type="match status" value="1"/>
</dbReference>
<dbReference type="PRINTS" id="PR00071">
    <property type="entry name" value="HMGCOARDTASE"/>
</dbReference>
<accession>A0ABP6C8A4</accession>
<dbReference type="Gene3D" id="3.30.70.420">
    <property type="entry name" value="Hydroxymethylglutaryl-CoA reductase, class I/II, NAD/NADP-binding domain"/>
    <property type="match status" value="1"/>
</dbReference>
<dbReference type="RefSeq" id="WP_344564524.1">
    <property type="nucleotide sequence ID" value="NZ_BAAARJ010000006.1"/>
</dbReference>
<name>A0ABP6C8A4_9ACTN</name>
<dbReference type="Gene3D" id="3.90.770.10">
    <property type="entry name" value="3-hydroxy-3-methylglutaryl-coenzyme A Reductase, Chain A, domain 2"/>
    <property type="match status" value="1"/>
</dbReference>
<organism evidence="3 4">
    <name type="scientific">Streptomyces axinellae</name>
    <dbReference type="NCBI Taxonomy" id="552788"/>
    <lineage>
        <taxon>Bacteria</taxon>
        <taxon>Bacillati</taxon>
        <taxon>Actinomycetota</taxon>
        <taxon>Actinomycetes</taxon>
        <taxon>Kitasatosporales</taxon>
        <taxon>Streptomycetaceae</taxon>
        <taxon>Streptomyces</taxon>
    </lineage>
</organism>
<dbReference type="PANTHER" id="PTHR10572">
    <property type="entry name" value="3-HYDROXY-3-METHYLGLUTARYL-COENZYME A REDUCTASE"/>
    <property type="match status" value="1"/>
</dbReference>
<dbReference type="Pfam" id="PF00368">
    <property type="entry name" value="HMG-CoA_red"/>
    <property type="match status" value="1"/>
</dbReference>
<dbReference type="SUPFAM" id="SSF55035">
    <property type="entry name" value="NAD-binding domain of HMG-CoA reductase"/>
    <property type="match status" value="1"/>
</dbReference>
<dbReference type="InterPro" id="IPR023074">
    <property type="entry name" value="HMG_CoA_Rdtase_cat_sf"/>
</dbReference>
<proteinExistence type="inferred from homology"/>
<reference evidence="4" key="1">
    <citation type="journal article" date="2019" name="Int. J. Syst. Evol. Microbiol.">
        <title>The Global Catalogue of Microorganisms (GCM) 10K type strain sequencing project: providing services to taxonomists for standard genome sequencing and annotation.</title>
        <authorList>
            <consortium name="The Broad Institute Genomics Platform"/>
            <consortium name="The Broad Institute Genome Sequencing Center for Infectious Disease"/>
            <person name="Wu L."/>
            <person name="Ma J."/>
        </authorList>
    </citation>
    <scope>NUCLEOTIDE SEQUENCE [LARGE SCALE GENOMIC DNA]</scope>
    <source>
        <strain evidence="4">JCM 16373</strain>
    </source>
</reference>
<evidence type="ECO:0000256" key="1">
    <source>
        <dbReference type="ARBA" id="ARBA00007661"/>
    </source>
</evidence>
<evidence type="ECO:0000313" key="3">
    <source>
        <dbReference type="EMBL" id="GAA2607459.1"/>
    </source>
</evidence>
<protein>
    <submittedName>
        <fullName evidence="3">Hydroxymethylglutaryl-CoA reductase (NADPH)</fullName>
    </submittedName>
</protein>
<dbReference type="EMBL" id="BAAARJ010000006">
    <property type="protein sequence ID" value="GAA2607459.1"/>
    <property type="molecule type" value="Genomic_DNA"/>
</dbReference>
<dbReference type="Proteomes" id="UP001501447">
    <property type="component" value="Unassembled WGS sequence"/>
</dbReference>
<dbReference type="PROSITE" id="PS50065">
    <property type="entry name" value="HMG_COA_REDUCTASE_4"/>
    <property type="match status" value="1"/>
</dbReference>